<accession>A0ABW1H0B5</accession>
<keyword evidence="1" id="KW-0472">Membrane</keyword>
<evidence type="ECO:0000256" key="1">
    <source>
        <dbReference type="SAM" id="Phobius"/>
    </source>
</evidence>
<dbReference type="EMBL" id="JBHSQS010000002">
    <property type="protein sequence ID" value="MFC5922363.1"/>
    <property type="molecule type" value="Genomic_DNA"/>
</dbReference>
<reference evidence="3" key="1">
    <citation type="journal article" date="2019" name="Int. J. Syst. Evol. Microbiol.">
        <title>The Global Catalogue of Microorganisms (GCM) 10K type strain sequencing project: providing services to taxonomists for standard genome sequencing and annotation.</title>
        <authorList>
            <consortium name="The Broad Institute Genomics Platform"/>
            <consortium name="The Broad Institute Genome Sequencing Center for Infectious Disease"/>
            <person name="Wu L."/>
            <person name="Ma J."/>
        </authorList>
    </citation>
    <scope>NUCLEOTIDE SEQUENCE [LARGE SCALE GENOMIC DNA]</scope>
    <source>
        <strain evidence="3">CGMCC 4.7144</strain>
    </source>
</reference>
<evidence type="ECO:0000313" key="3">
    <source>
        <dbReference type="Proteomes" id="UP001596226"/>
    </source>
</evidence>
<dbReference type="RefSeq" id="WP_377505070.1">
    <property type="nucleotide sequence ID" value="NZ_JBHSQS010000002.1"/>
</dbReference>
<protein>
    <submittedName>
        <fullName evidence="2">Uncharacterized protein</fullName>
    </submittedName>
</protein>
<keyword evidence="3" id="KW-1185">Reference proteome</keyword>
<dbReference type="Proteomes" id="UP001596226">
    <property type="component" value="Unassembled WGS sequence"/>
</dbReference>
<organism evidence="2 3">
    <name type="scientific">Micromonospora vulcania</name>
    <dbReference type="NCBI Taxonomy" id="1441873"/>
    <lineage>
        <taxon>Bacteria</taxon>
        <taxon>Bacillati</taxon>
        <taxon>Actinomycetota</taxon>
        <taxon>Actinomycetes</taxon>
        <taxon>Micromonosporales</taxon>
        <taxon>Micromonosporaceae</taxon>
        <taxon>Micromonospora</taxon>
    </lineage>
</organism>
<gene>
    <name evidence="2" type="ORF">ACFQGL_03280</name>
</gene>
<proteinExistence type="predicted"/>
<keyword evidence="1" id="KW-0812">Transmembrane</keyword>
<feature type="transmembrane region" description="Helical" evidence="1">
    <location>
        <begin position="43"/>
        <end position="65"/>
    </location>
</feature>
<name>A0ABW1H0B5_9ACTN</name>
<evidence type="ECO:0000313" key="2">
    <source>
        <dbReference type="EMBL" id="MFC5922363.1"/>
    </source>
</evidence>
<keyword evidence="1" id="KW-1133">Transmembrane helix</keyword>
<sequence>MIPTMILFGLAFGRWWRSTLVAAALLWPAVLLGSSVMQTDVGLLGASGLAVANAAVGVLAHQVILRAVRAMRCASPSHGDSR</sequence>
<comment type="caution">
    <text evidence="2">The sequence shown here is derived from an EMBL/GenBank/DDBJ whole genome shotgun (WGS) entry which is preliminary data.</text>
</comment>